<dbReference type="OrthoDB" id="24167at10239"/>
<organism evidence="1 2">
    <name type="scientific">Cyanophage S-TIM5</name>
    <dbReference type="NCBI Taxonomy" id="1137745"/>
    <lineage>
        <taxon>Viruses</taxon>
        <taxon>Duplodnaviria</taxon>
        <taxon>Heunggongvirae</taxon>
        <taxon>Uroviricota</taxon>
        <taxon>Caudoviricetes</taxon>
        <taxon>Aurunvirus</taxon>
        <taxon>Aurunvirus STIM5</taxon>
    </lineage>
</organism>
<keyword evidence="2" id="KW-1185">Reference proteome</keyword>
<proteinExistence type="predicted"/>
<accession>H6WFR2</accession>
<dbReference type="KEGG" id="vg:14013992"/>
<dbReference type="RefSeq" id="YP_007006050.1">
    <property type="nucleotide sequence ID" value="NC_019516.2"/>
</dbReference>
<reference evidence="1 2" key="1">
    <citation type="journal article" date="2012" name="Proc. Natl. Acad. Sci. U.S.A.">
        <title>A novel lineage of myoviruses infecting cyanobacteria is widespread in the oceans.</title>
        <authorList>
            <person name="Sabehi G."/>
            <person name="Shaulov L."/>
            <person name="Silver D.H."/>
            <person name="Yanai I."/>
            <person name="Harel A."/>
            <person name="Lindell D."/>
        </authorList>
    </citation>
    <scope>NUCLEOTIDE SEQUENCE [LARGE SCALE GENOMIC DNA]</scope>
</reference>
<sequence>MTNDWRYSKERMDLRAKSLEILGKAFTLKREVYEFCDMWISQGGKDVSNIVNEFIRYIEDVEVIRQNEAKACESSSKKTDKNSKKIS</sequence>
<evidence type="ECO:0000313" key="2">
    <source>
        <dbReference type="Proteomes" id="UP000007178"/>
    </source>
</evidence>
<evidence type="ECO:0000313" key="1">
    <source>
        <dbReference type="EMBL" id="AEZ65637.1"/>
    </source>
</evidence>
<dbReference type="Proteomes" id="UP000007178">
    <property type="component" value="Segment"/>
</dbReference>
<dbReference type="EMBL" id="JQ245707">
    <property type="protein sequence ID" value="AEZ65637.1"/>
    <property type="molecule type" value="Genomic_DNA"/>
</dbReference>
<protein>
    <submittedName>
        <fullName evidence="1">Uncharacterized protein</fullName>
    </submittedName>
</protein>
<dbReference type="GeneID" id="14013992"/>
<name>H6WFR2_9CAUD</name>